<keyword evidence="2" id="KW-0813">Transport</keyword>
<feature type="transmembrane region" description="Helical" evidence="7">
    <location>
        <begin position="315"/>
        <end position="338"/>
    </location>
</feature>
<keyword evidence="6 7" id="KW-0472">Membrane</keyword>
<evidence type="ECO:0000256" key="5">
    <source>
        <dbReference type="ARBA" id="ARBA00022989"/>
    </source>
</evidence>
<dbReference type="InterPro" id="IPR001734">
    <property type="entry name" value="Na/solute_symporter"/>
</dbReference>
<organism evidence="8 9">
    <name type="scientific">Flavilitoribacter nigricans (strain ATCC 23147 / DSM 23189 / NBRC 102662 / NCIMB 1420 / SS-2)</name>
    <name type="common">Lewinella nigricans</name>
    <dbReference type="NCBI Taxonomy" id="1122177"/>
    <lineage>
        <taxon>Bacteria</taxon>
        <taxon>Pseudomonadati</taxon>
        <taxon>Bacteroidota</taxon>
        <taxon>Saprospiria</taxon>
        <taxon>Saprospirales</taxon>
        <taxon>Lewinellaceae</taxon>
        <taxon>Flavilitoribacter</taxon>
    </lineage>
</organism>
<comment type="caution">
    <text evidence="8">The sequence shown here is derived from an EMBL/GenBank/DDBJ whole genome shotgun (WGS) entry which is preliminary data.</text>
</comment>
<name>A0A2D0NHN2_FLAN2</name>
<evidence type="ECO:0000256" key="2">
    <source>
        <dbReference type="ARBA" id="ARBA00022448"/>
    </source>
</evidence>
<accession>A0A2D0NHN2</accession>
<feature type="transmembrane region" description="Helical" evidence="7">
    <location>
        <begin position="161"/>
        <end position="183"/>
    </location>
</feature>
<evidence type="ECO:0000256" key="7">
    <source>
        <dbReference type="SAM" id="Phobius"/>
    </source>
</evidence>
<evidence type="ECO:0000313" key="8">
    <source>
        <dbReference type="EMBL" id="PHN08012.1"/>
    </source>
</evidence>
<keyword evidence="9" id="KW-1185">Reference proteome</keyword>
<feature type="transmembrane region" description="Helical" evidence="7">
    <location>
        <begin position="122"/>
        <end position="141"/>
    </location>
</feature>
<feature type="transmembrane region" description="Helical" evidence="7">
    <location>
        <begin position="204"/>
        <end position="229"/>
    </location>
</feature>
<feature type="transmembrane region" description="Helical" evidence="7">
    <location>
        <begin position="358"/>
        <end position="376"/>
    </location>
</feature>
<evidence type="ECO:0000256" key="6">
    <source>
        <dbReference type="ARBA" id="ARBA00023136"/>
    </source>
</evidence>
<dbReference type="GO" id="GO:0015293">
    <property type="term" value="F:symporter activity"/>
    <property type="evidence" value="ECO:0007669"/>
    <property type="project" value="UniProtKB-KW"/>
</dbReference>
<feature type="transmembrane region" description="Helical" evidence="7">
    <location>
        <begin position="290"/>
        <end position="309"/>
    </location>
</feature>
<dbReference type="GO" id="GO:0005886">
    <property type="term" value="C:plasma membrane"/>
    <property type="evidence" value="ECO:0007669"/>
    <property type="project" value="TreeGrafter"/>
</dbReference>
<dbReference type="PANTHER" id="PTHR11706">
    <property type="entry name" value="SOLUTE CARRIER PROTEIN FAMILY 11 MEMBER"/>
    <property type="match status" value="1"/>
</dbReference>
<sequence length="377" mass="40880">MAKVGAEYGMTLTWALVLSCIFTYILMVAYGKTTLVTGHTALFNIKNNFRFGKVLAIYIMIALIIGEMLALMGIMGIVSDLISEGFRLLTGTPVNTLLITSILVVFLYALFWYGRYQVFEKILMGFVILMALTFILVFFMVRPDFSSLASGLIPTIPKTDGAFALIAAIAGTTCSAAVFIMRSTVVAEKGWTIKELEQEKKDSAVSATMMFVLSLIIMAVGAGTLHVMGMQLNNTVEMIGLFEPIGGKFAAFLLILGIAGAGLSTIFPIILIAPWLISDYTGRERNIRSPMYRTLGLVGILFCFGTQFMATPPPIVMVLSQAFQALILPAVAIPIYLLINRKALMGDDTAGQGMNAGIIAVILFSLITSYFAIIGLF</sequence>
<dbReference type="GO" id="GO:0034755">
    <property type="term" value="P:iron ion transmembrane transport"/>
    <property type="evidence" value="ECO:0007669"/>
    <property type="project" value="TreeGrafter"/>
</dbReference>
<gene>
    <name evidence="8" type="ORF">CRP01_03555</name>
</gene>
<feature type="transmembrane region" description="Helical" evidence="7">
    <location>
        <begin position="12"/>
        <end position="30"/>
    </location>
</feature>
<keyword evidence="5 7" id="KW-1133">Transmembrane helix</keyword>
<keyword evidence="3 7" id="KW-0812">Transmembrane</keyword>
<dbReference type="GO" id="GO:0005384">
    <property type="term" value="F:manganese ion transmembrane transporter activity"/>
    <property type="evidence" value="ECO:0007669"/>
    <property type="project" value="TreeGrafter"/>
</dbReference>
<feature type="transmembrane region" description="Helical" evidence="7">
    <location>
        <begin position="51"/>
        <end position="74"/>
    </location>
</feature>
<comment type="subcellular location">
    <subcellularLocation>
        <location evidence="1">Membrane</location>
        <topology evidence="1">Multi-pass membrane protein</topology>
    </subcellularLocation>
</comment>
<feature type="transmembrane region" description="Helical" evidence="7">
    <location>
        <begin position="94"/>
        <end position="113"/>
    </location>
</feature>
<evidence type="ECO:0000313" key="9">
    <source>
        <dbReference type="Proteomes" id="UP000223913"/>
    </source>
</evidence>
<keyword evidence="4" id="KW-0769">Symport</keyword>
<evidence type="ECO:0000256" key="1">
    <source>
        <dbReference type="ARBA" id="ARBA00004141"/>
    </source>
</evidence>
<dbReference type="OrthoDB" id="9787548at2"/>
<evidence type="ECO:0000256" key="4">
    <source>
        <dbReference type="ARBA" id="ARBA00022847"/>
    </source>
</evidence>
<protein>
    <recommendedName>
        <fullName evidence="10">Divalent metal cation transporter</fullName>
    </recommendedName>
</protein>
<reference evidence="8 9" key="1">
    <citation type="submission" date="2017-10" db="EMBL/GenBank/DDBJ databases">
        <title>The draft genome sequence of Lewinella nigricans NBRC 102662.</title>
        <authorList>
            <person name="Wang K."/>
        </authorList>
    </citation>
    <scope>NUCLEOTIDE SEQUENCE [LARGE SCALE GENOMIC DNA]</scope>
    <source>
        <strain evidence="8 9">NBRC 102662</strain>
    </source>
</reference>
<dbReference type="NCBIfam" id="NF037982">
    <property type="entry name" value="Nramp_1"/>
    <property type="match status" value="1"/>
</dbReference>
<feature type="transmembrane region" description="Helical" evidence="7">
    <location>
        <begin position="249"/>
        <end position="278"/>
    </location>
</feature>
<evidence type="ECO:0008006" key="10">
    <source>
        <dbReference type="Google" id="ProtNLM"/>
    </source>
</evidence>
<dbReference type="PANTHER" id="PTHR11706:SF33">
    <property type="entry name" value="NATURAL RESISTANCE-ASSOCIATED MACROPHAGE PROTEIN 2"/>
    <property type="match status" value="1"/>
</dbReference>
<dbReference type="PROSITE" id="PS50283">
    <property type="entry name" value="NA_SOLUT_SYMP_3"/>
    <property type="match status" value="1"/>
</dbReference>
<dbReference type="PROSITE" id="PS51257">
    <property type="entry name" value="PROKAR_LIPOPROTEIN"/>
    <property type="match status" value="1"/>
</dbReference>
<proteinExistence type="predicted"/>
<evidence type="ECO:0000256" key="3">
    <source>
        <dbReference type="ARBA" id="ARBA00022692"/>
    </source>
</evidence>
<dbReference type="EMBL" id="PDUD01000004">
    <property type="protein sequence ID" value="PHN08012.1"/>
    <property type="molecule type" value="Genomic_DNA"/>
</dbReference>
<dbReference type="InterPro" id="IPR001046">
    <property type="entry name" value="NRAMP_fam"/>
</dbReference>
<dbReference type="Proteomes" id="UP000223913">
    <property type="component" value="Unassembled WGS sequence"/>
</dbReference>
<dbReference type="Pfam" id="PF01566">
    <property type="entry name" value="Nramp"/>
    <property type="match status" value="1"/>
</dbReference>
<dbReference type="GO" id="GO:0015086">
    <property type="term" value="F:cadmium ion transmembrane transporter activity"/>
    <property type="evidence" value="ECO:0007669"/>
    <property type="project" value="TreeGrafter"/>
</dbReference>
<dbReference type="AlphaFoldDB" id="A0A2D0NHN2"/>